<dbReference type="Proteomes" id="UP001590951">
    <property type="component" value="Unassembled WGS sequence"/>
</dbReference>
<evidence type="ECO:0000313" key="2">
    <source>
        <dbReference type="EMBL" id="KAL2053775.1"/>
    </source>
</evidence>
<comment type="caution">
    <text evidence="2">The sequence shown here is derived from an EMBL/GenBank/DDBJ whole genome shotgun (WGS) entry which is preliminary data.</text>
</comment>
<reference evidence="2 3" key="1">
    <citation type="submission" date="2024-09" db="EMBL/GenBank/DDBJ databases">
        <title>Rethinking Asexuality: The Enigmatic Case of Functional Sexual Genes in Lepraria (Stereocaulaceae).</title>
        <authorList>
            <person name="Doellman M."/>
            <person name="Sun Y."/>
            <person name="Barcenas-Pena A."/>
            <person name="Lumbsch H.T."/>
            <person name="Grewe F."/>
        </authorList>
    </citation>
    <scope>NUCLEOTIDE SEQUENCE [LARGE SCALE GENOMIC DNA]</scope>
    <source>
        <strain evidence="2 3">Grewe 0041</strain>
    </source>
</reference>
<feature type="region of interest" description="Disordered" evidence="1">
    <location>
        <begin position="79"/>
        <end position="104"/>
    </location>
</feature>
<name>A0ABR4B836_9LECA</name>
<sequence length="104" mass="11852">MASPRLLNVHVNSGDTDAFTPAQVYYGPDKHFERGDQHGHRPHTSLHEPSSLPAFRRMSLDDTTSEPRRFLIPMDSTLKSLPSREDTDRTFRSPLTTMAPRSYL</sequence>
<organism evidence="2 3">
    <name type="scientific">Lepraria finkii</name>
    <dbReference type="NCBI Taxonomy" id="1340010"/>
    <lineage>
        <taxon>Eukaryota</taxon>
        <taxon>Fungi</taxon>
        <taxon>Dikarya</taxon>
        <taxon>Ascomycota</taxon>
        <taxon>Pezizomycotina</taxon>
        <taxon>Lecanoromycetes</taxon>
        <taxon>OSLEUM clade</taxon>
        <taxon>Lecanoromycetidae</taxon>
        <taxon>Lecanorales</taxon>
        <taxon>Lecanorineae</taxon>
        <taxon>Stereocaulaceae</taxon>
        <taxon>Lepraria</taxon>
    </lineage>
</organism>
<feature type="compositionally biased region" description="Basic and acidic residues" evidence="1">
    <location>
        <begin position="29"/>
        <end position="39"/>
    </location>
</feature>
<gene>
    <name evidence="2" type="ORF">ABVK25_006080</name>
</gene>
<evidence type="ECO:0000313" key="3">
    <source>
        <dbReference type="Proteomes" id="UP001590951"/>
    </source>
</evidence>
<feature type="region of interest" description="Disordered" evidence="1">
    <location>
        <begin position="29"/>
        <end position="50"/>
    </location>
</feature>
<dbReference type="EMBL" id="JBHFEH010000019">
    <property type="protein sequence ID" value="KAL2053775.1"/>
    <property type="molecule type" value="Genomic_DNA"/>
</dbReference>
<protein>
    <submittedName>
        <fullName evidence="2">Uncharacterized protein</fullName>
    </submittedName>
</protein>
<proteinExistence type="predicted"/>
<accession>A0ABR4B836</accession>
<feature type="compositionally biased region" description="Basic and acidic residues" evidence="1">
    <location>
        <begin position="82"/>
        <end position="91"/>
    </location>
</feature>
<keyword evidence="3" id="KW-1185">Reference proteome</keyword>
<evidence type="ECO:0000256" key="1">
    <source>
        <dbReference type="SAM" id="MobiDB-lite"/>
    </source>
</evidence>